<dbReference type="VEuPathDB" id="FungiDB:SPRG_02627"/>
<dbReference type="KEGG" id="spar:SPRG_02627"/>
<keyword evidence="2 7" id="KW-0645">Protease</keyword>
<dbReference type="GO" id="GO:0004252">
    <property type="term" value="F:serine-type endopeptidase activity"/>
    <property type="evidence" value="ECO:0007669"/>
    <property type="project" value="UniProtKB-UniRule"/>
</dbReference>
<comment type="catalytic activity">
    <reaction evidence="5">
        <text>Hydrolysis of proteins with broad specificity for peptide bonds, and a preference for a large uncharged residue in P1. Hydrolyzes peptide amides.</text>
        <dbReference type="EC" id="3.4.21.62"/>
    </reaction>
</comment>
<evidence type="ECO:0000256" key="5">
    <source>
        <dbReference type="ARBA" id="ARBA00023529"/>
    </source>
</evidence>
<dbReference type="GeneID" id="24125170"/>
<name>A0A067CQF0_SAPPC</name>
<dbReference type="InterPro" id="IPR051048">
    <property type="entry name" value="Peptidase_S8/S53_subtilisin"/>
</dbReference>
<evidence type="ECO:0000256" key="4">
    <source>
        <dbReference type="ARBA" id="ARBA00022825"/>
    </source>
</evidence>
<protein>
    <recommendedName>
        <fullName evidence="6">subtilisin</fullName>
        <ecNumber evidence="6">3.4.21.62</ecNumber>
    </recommendedName>
</protein>
<dbReference type="EMBL" id="KK583194">
    <property type="protein sequence ID" value="KDO32934.1"/>
    <property type="molecule type" value="Genomic_DNA"/>
</dbReference>
<feature type="active site" description="Charge relay system" evidence="7">
    <location>
        <position position="402"/>
    </location>
</feature>
<dbReference type="PROSITE" id="PS00138">
    <property type="entry name" value="SUBTILASE_SER"/>
    <property type="match status" value="1"/>
</dbReference>
<dbReference type="GO" id="GO:0006508">
    <property type="term" value="P:proteolysis"/>
    <property type="evidence" value="ECO:0007669"/>
    <property type="project" value="UniProtKB-KW"/>
</dbReference>
<keyword evidence="4 7" id="KW-0720">Serine protease</keyword>
<feature type="domain" description="Peptidase S8/S53" evidence="9">
    <location>
        <begin position="172"/>
        <end position="469"/>
    </location>
</feature>
<evidence type="ECO:0000256" key="1">
    <source>
        <dbReference type="ARBA" id="ARBA00011073"/>
    </source>
</evidence>
<evidence type="ECO:0000256" key="2">
    <source>
        <dbReference type="ARBA" id="ARBA00022670"/>
    </source>
</evidence>
<evidence type="ECO:0000313" key="10">
    <source>
        <dbReference type="EMBL" id="KDO32934.1"/>
    </source>
</evidence>
<dbReference type="PRINTS" id="PR00723">
    <property type="entry name" value="SUBTILISIN"/>
</dbReference>
<keyword evidence="11" id="KW-1185">Reference proteome</keyword>
<evidence type="ECO:0000313" key="11">
    <source>
        <dbReference type="Proteomes" id="UP000030745"/>
    </source>
</evidence>
<organism evidence="10 11">
    <name type="scientific">Saprolegnia parasitica (strain CBS 223.65)</name>
    <dbReference type="NCBI Taxonomy" id="695850"/>
    <lineage>
        <taxon>Eukaryota</taxon>
        <taxon>Sar</taxon>
        <taxon>Stramenopiles</taxon>
        <taxon>Oomycota</taxon>
        <taxon>Saprolegniomycetes</taxon>
        <taxon>Saprolegniales</taxon>
        <taxon>Saprolegniaceae</taxon>
        <taxon>Saprolegnia</taxon>
    </lineage>
</organism>
<dbReference type="EC" id="3.4.21.62" evidence="6"/>
<dbReference type="InterPro" id="IPR023828">
    <property type="entry name" value="Peptidase_S8_Ser-AS"/>
</dbReference>
<accession>A0A067CQF0</accession>
<keyword evidence="3 7" id="KW-0378">Hydrolase</keyword>
<dbReference type="Gene3D" id="3.40.50.200">
    <property type="entry name" value="Peptidase S8/S53 domain"/>
    <property type="match status" value="1"/>
</dbReference>
<reference evidence="10 11" key="1">
    <citation type="journal article" date="2013" name="PLoS Genet.">
        <title>Distinctive expansion of potential virulence genes in the genome of the oomycete fish pathogen Saprolegnia parasitica.</title>
        <authorList>
            <person name="Jiang R.H."/>
            <person name="de Bruijn I."/>
            <person name="Haas B.J."/>
            <person name="Belmonte R."/>
            <person name="Lobach L."/>
            <person name="Christie J."/>
            <person name="van den Ackerveken G."/>
            <person name="Bottin A."/>
            <person name="Bulone V."/>
            <person name="Diaz-Moreno S.M."/>
            <person name="Dumas B."/>
            <person name="Fan L."/>
            <person name="Gaulin E."/>
            <person name="Govers F."/>
            <person name="Grenville-Briggs L.J."/>
            <person name="Horner N.R."/>
            <person name="Levin J.Z."/>
            <person name="Mammella M."/>
            <person name="Meijer H.J."/>
            <person name="Morris P."/>
            <person name="Nusbaum C."/>
            <person name="Oome S."/>
            <person name="Phillips A.J."/>
            <person name="van Rooyen D."/>
            <person name="Rzeszutek E."/>
            <person name="Saraiva M."/>
            <person name="Secombes C.J."/>
            <person name="Seidl M.F."/>
            <person name="Snel B."/>
            <person name="Stassen J.H."/>
            <person name="Sykes S."/>
            <person name="Tripathy S."/>
            <person name="van den Berg H."/>
            <person name="Vega-Arreguin J.C."/>
            <person name="Wawra S."/>
            <person name="Young S.K."/>
            <person name="Zeng Q."/>
            <person name="Dieguez-Uribeondo J."/>
            <person name="Russ C."/>
            <person name="Tyler B.M."/>
            <person name="van West P."/>
        </authorList>
    </citation>
    <scope>NUCLEOTIDE SEQUENCE [LARGE SCALE GENOMIC DNA]</scope>
    <source>
        <strain evidence="10 11">CBS 223.65</strain>
    </source>
</reference>
<comment type="similarity">
    <text evidence="1 7">Belongs to the peptidase S8 family.</text>
</comment>
<dbReference type="InterPro" id="IPR036852">
    <property type="entry name" value="Peptidase_S8/S53_dom_sf"/>
</dbReference>
<feature type="signal peptide" evidence="8">
    <location>
        <begin position="1"/>
        <end position="22"/>
    </location>
</feature>
<feature type="active site" description="Charge relay system" evidence="7">
    <location>
        <position position="181"/>
    </location>
</feature>
<evidence type="ECO:0000256" key="7">
    <source>
        <dbReference type="PROSITE-ProRule" id="PRU01240"/>
    </source>
</evidence>
<dbReference type="RefSeq" id="XP_012196581.1">
    <property type="nucleotide sequence ID" value="XM_012341191.1"/>
</dbReference>
<dbReference type="PANTHER" id="PTHR43399:SF4">
    <property type="entry name" value="CELL WALL-ASSOCIATED PROTEASE"/>
    <property type="match status" value="1"/>
</dbReference>
<dbReference type="STRING" id="695850.A0A067CQF0"/>
<dbReference type="Proteomes" id="UP000030745">
    <property type="component" value="Unassembled WGS sequence"/>
</dbReference>
<evidence type="ECO:0000259" key="9">
    <source>
        <dbReference type="Pfam" id="PF00082"/>
    </source>
</evidence>
<feature type="chain" id="PRO_5001634817" description="subtilisin" evidence="8">
    <location>
        <begin position="23"/>
        <end position="484"/>
    </location>
</feature>
<keyword evidence="8" id="KW-0732">Signal</keyword>
<dbReference type="OMA" id="YYPGSHE"/>
<dbReference type="AlphaFoldDB" id="A0A067CQF0"/>
<feature type="active site" description="Charge relay system" evidence="7">
    <location>
        <position position="230"/>
    </location>
</feature>
<dbReference type="InterPro" id="IPR015500">
    <property type="entry name" value="Peptidase_S8_subtilisin-rel"/>
</dbReference>
<dbReference type="SUPFAM" id="SSF52743">
    <property type="entry name" value="Subtilisin-like"/>
    <property type="match status" value="1"/>
</dbReference>
<dbReference type="PROSITE" id="PS51892">
    <property type="entry name" value="SUBTILASE"/>
    <property type="match status" value="1"/>
</dbReference>
<sequence length="484" mass="50637">MGRLGRCMVMMMMVLLARMAMSLDLLVHLDETTTTMGSSAATPVGSRAQVYAHLHQRHTALQHAVWDMAVAAATERVAADLAVAVMTPLWIQNTMLVRGATSRVASHLATQPSIRAVHMDETIHLDAAERDSTLDAPEMNPYIDVAAPLASSPQANIKNLHADVAWSLGFTGKGVTVASIDSGVRYSHRILASSYRGYVDGHTWQHDHAFWIAAGQNQTLTPDNADEVGHGTHTLGTAVGAEGVGVAPGATWIAARPFNADGSAKQSDILLAAQWVMCPTAWDGSAPDCHRGADVVSNSFGGNRSIDWMDKVVDAWTRAHILPVFASGNVNGFECGSVMCPGCLPNAIAVGALVGAQTLWGGSGKGPGKGGAVKPDFVAPGVAIRSAASYDDAKFTRMTGTSMATPHVSGAAAILLQQCKAGPAPCVPSRVIGALASTSSHKLSKPILVPSRCGNTSYDEYPNNIYGHGLPNVARALRPATATA</sequence>
<dbReference type="OrthoDB" id="206201at2759"/>
<feature type="non-terminal residue" evidence="10">
    <location>
        <position position="1"/>
    </location>
</feature>
<proteinExistence type="inferred from homology"/>
<evidence type="ECO:0000256" key="3">
    <source>
        <dbReference type="ARBA" id="ARBA00022801"/>
    </source>
</evidence>
<evidence type="ECO:0000256" key="8">
    <source>
        <dbReference type="SAM" id="SignalP"/>
    </source>
</evidence>
<gene>
    <name evidence="10" type="ORF">SPRG_02627</name>
</gene>
<dbReference type="InterPro" id="IPR000209">
    <property type="entry name" value="Peptidase_S8/S53_dom"/>
</dbReference>
<dbReference type="Pfam" id="PF00082">
    <property type="entry name" value="Peptidase_S8"/>
    <property type="match status" value="1"/>
</dbReference>
<dbReference type="PANTHER" id="PTHR43399">
    <property type="entry name" value="SUBTILISIN-RELATED"/>
    <property type="match status" value="1"/>
</dbReference>
<evidence type="ECO:0000256" key="6">
    <source>
        <dbReference type="ARBA" id="ARBA00023619"/>
    </source>
</evidence>